<evidence type="ECO:0000256" key="1">
    <source>
        <dbReference type="SAM" id="MobiDB-lite"/>
    </source>
</evidence>
<feature type="compositionally biased region" description="Polar residues" evidence="1">
    <location>
        <begin position="308"/>
        <end position="327"/>
    </location>
</feature>
<protein>
    <submittedName>
        <fullName evidence="2">Uncharacterized protein</fullName>
    </submittedName>
</protein>
<name>A0A653DG87_CALMS</name>
<feature type="region of interest" description="Disordered" evidence="1">
    <location>
        <begin position="203"/>
        <end position="230"/>
    </location>
</feature>
<gene>
    <name evidence="2" type="ORF">CALMAC_LOCUS17325</name>
</gene>
<proteinExistence type="predicted"/>
<keyword evidence="3" id="KW-1185">Reference proteome</keyword>
<sequence>MSGNQVSNNELLEAIQVMGNNIMKELTSKIEKENQKIIEKFESCVDKIKKLEIECNHLQKQCADFDRYTRKNNVMLFGLTVPTDYDQLLPQILEQLNKSLELTLVEGDINNITKFKVNDKWALKLEFVSYLKKKNLLKNVSKLKGTTIYISEDLSYNDRQVRKQLYSHLKAARAKKMYAKIVGDRLQINNDFYTLEDLENEAQSANQSLNEPNQLHRHHSAPATPTPTVSQTFFEDSISNFAIKTPKKPEYASEEIENTDNSTEDKNVETPKLKGTETIKEKCEEKEKPIKKKLPEDTRSKEKMKITRCNSTSSDKGVNRVTRQTCK</sequence>
<reference evidence="2 3" key="1">
    <citation type="submission" date="2019-01" db="EMBL/GenBank/DDBJ databases">
        <authorList>
            <person name="Sayadi A."/>
        </authorList>
    </citation>
    <scope>NUCLEOTIDE SEQUENCE [LARGE SCALE GENOMIC DNA]</scope>
</reference>
<accession>A0A653DG87</accession>
<feature type="region of interest" description="Disordered" evidence="1">
    <location>
        <begin position="245"/>
        <end position="327"/>
    </location>
</feature>
<organism evidence="2 3">
    <name type="scientific">Callosobruchus maculatus</name>
    <name type="common">Southern cowpea weevil</name>
    <name type="synonym">Pulse bruchid</name>
    <dbReference type="NCBI Taxonomy" id="64391"/>
    <lineage>
        <taxon>Eukaryota</taxon>
        <taxon>Metazoa</taxon>
        <taxon>Ecdysozoa</taxon>
        <taxon>Arthropoda</taxon>
        <taxon>Hexapoda</taxon>
        <taxon>Insecta</taxon>
        <taxon>Pterygota</taxon>
        <taxon>Neoptera</taxon>
        <taxon>Endopterygota</taxon>
        <taxon>Coleoptera</taxon>
        <taxon>Polyphaga</taxon>
        <taxon>Cucujiformia</taxon>
        <taxon>Chrysomeloidea</taxon>
        <taxon>Chrysomelidae</taxon>
        <taxon>Bruchinae</taxon>
        <taxon>Bruchini</taxon>
        <taxon>Callosobruchus</taxon>
    </lineage>
</organism>
<dbReference type="EMBL" id="CAACVG010011949">
    <property type="protein sequence ID" value="VEN59211.1"/>
    <property type="molecule type" value="Genomic_DNA"/>
</dbReference>
<dbReference type="Proteomes" id="UP000410492">
    <property type="component" value="Unassembled WGS sequence"/>
</dbReference>
<dbReference type="AlphaFoldDB" id="A0A653DG87"/>
<evidence type="ECO:0000313" key="2">
    <source>
        <dbReference type="EMBL" id="VEN59211.1"/>
    </source>
</evidence>
<feature type="compositionally biased region" description="Polar residues" evidence="1">
    <location>
        <begin position="203"/>
        <end position="213"/>
    </location>
</feature>
<dbReference type="OrthoDB" id="6738869at2759"/>
<evidence type="ECO:0000313" key="3">
    <source>
        <dbReference type="Proteomes" id="UP000410492"/>
    </source>
</evidence>
<feature type="compositionally biased region" description="Basic and acidic residues" evidence="1">
    <location>
        <begin position="263"/>
        <end position="305"/>
    </location>
</feature>